<name>A0A0E0GHP6_ORYNI</name>
<evidence type="ECO:0000256" key="1">
    <source>
        <dbReference type="SAM" id="SignalP"/>
    </source>
</evidence>
<dbReference type="Gramene" id="ONIVA03G05810.1">
    <property type="protein sequence ID" value="ONIVA03G05810.1"/>
    <property type="gene ID" value="ONIVA03G05810"/>
</dbReference>
<feature type="signal peptide" evidence="1">
    <location>
        <begin position="1"/>
        <end position="27"/>
    </location>
</feature>
<protein>
    <recommendedName>
        <fullName evidence="4">DUF3778 domain-containing protein</fullName>
    </recommendedName>
</protein>
<dbReference type="AlphaFoldDB" id="A0A0E0GHP6"/>
<organism evidence="2">
    <name type="scientific">Oryza nivara</name>
    <name type="common">Indian wild rice</name>
    <name type="synonym">Oryza sativa f. spontanea</name>
    <dbReference type="NCBI Taxonomy" id="4536"/>
    <lineage>
        <taxon>Eukaryota</taxon>
        <taxon>Viridiplantae</taxon>
        <taxon>Streptophyta</taxon>
        <taxon>Embryophyta</taxon>
        <taxon>Tracheophyta</taxon>
        <taxon>Spermatophyta</taxon>
        <taxon>Magnoliopsida</taxon>
        <taxon>Liliopsida</taxon>
        <taxon>Poales</taxon>
        <taxon>Poaceae</taxon>
        <taxon>BOP clade</taxon>
        <taxon>Oryzoideae</taxon>
        <taxon>Oryzeae</taxon>
        <taxon>Oryzinae</taxon>
        <taxon>Oryza</taxon>
    </lineage>
</organism>
<proteinExistence type="predicted"/>
<dbReference type="Proteomes" id="UP000006591">
    <property type="component" value="Chromosome 3"/>
</dbReference>
<reference evidence="2" key="1">
    <citation type="submission" date="2015-04" db="UniProtKB">
        <authorList>
            <consortium name="EnsemblPlants"/>
        </authorList>
    </citation>
    <scope>IDENTIFICATION</scope>
    <source>
        <strain evidence="2">SL10</strain>
    </source>
</reference>
<dbReference type="HOGENOM" id="CLU_2908013_0_0_1"/>
<keyword evidence="3" id="KW-1185">Reference proteome</keyword>
<dbReference type="EnsemblPlants" id="ONIVA03G05810.1">
    <property type="protein sequence ID" value="ONIVA03G05810.1"/>
    <property type="gene ID" value="ONIVA03G05810"/>
</dbReference>
<accession>A0A0E0GHP6</accession>
<keyword evidence="1" id="KW-0732">Signal</keyword>
<sequence>MRSWLRFGSPAGLGCVLLLFRWELSEARWLASSSWEQQAAAVLAYQLVLWVEVMGDMGVCVK</sequence>
<evidence type="ECO:0008006" key="4">
    <source>
        <dbReference type="Google" id="ProtNLM"/>
    </source>
</evidence>
<evidence type="ECO:0000313" key="3">
    <source>
        <dbReference type="Proteomes" id="UP000006591"/>
    </source>
</evidence>
<feature type="chain" id="PRO_5002360387" description="DUF3778 domain-containing protein" evidence="1">
    <location>
        <begin position="28"/>
        <end position="62"/>
    </location>
</feature>
<reference evidence="2" key="2">
    <citation type="submission" date="2018-04" db="EMBL/GenBank/DDBJ databases">
        <title>OnivRS2 (Oryza nivara Reference Sequence Version 2).</title>
        <authorList>
            <person name="Zhang J."/>
            <person name="Kudrna D."/>
            <person name="Lee S."/>
            <person name="Talag J."/>
            <person name="Rajasekar S."/>
            <person name="Welchert J."/>
            <person name="Hsing Y.-I."/>
            <person name="Wing R.A."/>
        </authorList>
    </citation>
    <scope>NUCLEOTIDE SEQUENCE [LARGE SCALE GENOMIC DNA]</scope>
    <source>
        <strain evidence="2">SL10</strain>
    </source>
</reference>
<evidence type="ECO:0000313" key="2">
    <source>
        <dbReference type="EnsemblPlants" id="ONIVA03G05810.1"/>
    </source>
</evidence>